<evidence type="ECO:0000313" key="2">
    <source>
        <dbReference type="EMBL" id="NNU43736.1"/>
    </source>
</evidence>
<dbReference type="InterPro" id="IPR029021">
    <property type="entry name" value="Prot-tyrosine_phosphatase-like"/>
</dbReference>
<evidence type="ECO:0000313" key="3">
    <source>
        <dbReference type="Proteomes" id="UP000552954"/>
    </source>
</evidence>
<dbReference type="PANTHER" id="PTHR31126">
    <property type="entry name" value="TYROSINE-PROTEIN PHOSPHATASE"/>
    <property type="match status" value="1"/>
</dbReference>
<dbReference type="InterPro" id="IPR026893">
    <property type="entry name" value="Tyr/Ser_Pase_IphP-type"/>
</dbReference>
<dbReference type="Gene3D" id="3.90.190.10">
    <property type="entry name" value="Protein tyrosine phosphatase superfamily"/>
    <property type="match status" value="1"/>
</dbReference>
<sequence length="244" mass="27554">MRFASSSNFRQVGVRQGERTPLRHLYRSDHLGALDEADAQRIRALGITRVLDFRGVEERSAAMCRLREVTVHSLPIEPTIVQRLNELIASGHRLTGPDVTAHMQDTYRGFVRHNTQRFAEFFAHLMASNEPTVFHCTAGKDRTGFAAALLLKAVGATDEEVMHDYLLTNERLQLPEVSRLGLPREAMEVLWRVQPAFLHAAFEEVDASYGSLEGYFREGLGLRERERELLRHLYGEGSRPAGGS</sequence>
<organism evidence="2 3">
    <name type="scientific">Ramlibacter montanisoli</name>
    <dbReference type="NCBI Taxonomy" id="2732512"/>
    <lineage>
        <taxon>Bacteria</taxon>
        <taxon>Pseudomonadati</taxon>
        <taxon>Pseudomonadota</taxon>
        <taxon>Betaproteobacteria</taxon>
        <taxon>Burkholderiales</taxon>
        <taxon>Comamonadaceae</taxon>
        <taxon>Ramlibacter</taxon>
    </lineage>
</organism>
<comment type="caution">
    <text evidence="2">The sequence shown here is derived from an EMBL/GenBank/DDBJ whole genome shotgun (WGS) entry which is preliminary data.</text>
</comment>
<name>A0A849KE36_9BURK</name>
<dbReference type="RefSeq" id="WP_171559512.1">
    <property type="nucleotide sequence ID" value="NZ_JABFCS010000001.1"/>
</dbReference>
<protein>
    <submittedName>
        <fullName evidence="2">Tyrosine-protein phosphatase</fullName>
    </submittedName>
</protein>
<dbReference type="InterPro" id="IPR016130">
    <property type="entry name" value="Tyr_Pase_AS"/>
</dbReference>
<proteinExistence type="inferred from homology"/>
<reference evidence="2 3" key="2">
    <citation type="submission" date="2020-06" db="EMBL/GenBank/DDBJ databases">
        <title>Ramlibacter rhizophilus sp. nov., isolated from rhizosphere soil of national flower Mugunghwa from South Korea.</title>
        <authorList>
            <person name="Zheng-Fei Y."/>
            <person name="Huan T."/>
        </authorList>
    </citation>
    <scope>NUCLEOTIDE SEQUENCE [LARGE SCALE GENOMIC DNA]</scope>
    <source>
        <strain evidence="2 3">B156</strain>
    </source>
</reference>
<dbReference type="Proteomes" id="UP000552954">
    <property type="component" value="Unassembled WGS sequence"/>
</dbReference>
<dbReference type="Pfam" id="PF13350">
    <property type="entry name" value="Y_phosphatase3"/>
    <property type="match status" value="1"/>
</dbReference>
<dbReference type="GO" id="GO:0004721">
    <property type="term" value="F:phosphoprotein phosphatase activity"/>
    <property type="evidence" value="ECO:0007669"/>
    <property type="project" value="InterPro"/>
</dbReference>
<dbReference type="AlphaFoldDB" id="A0A849KE36"/>
<comment type="similarity">
    <text evidence="1">Belongs to the protein-tyrosine phosphatase family.</text>
</comment>
<dbReference type="EMBL" id="JABFCS010000001">
    <property type="protein sequence ID" value="NNU43736.1"/>
    <property type="molecule type" value="Genomic_DNA"/>
</dbReference>
<accession>A0A849KE36</accession>
<evidence type="ECO:0000256" key="1">
    <source>
        <dbReference type="ARBA" id="ARBA00009580"/>
    </source>
</evidence>
<keyword evidence="3" id="KW-1185">Reference proteome</keyword>
<reference evidence="2 3" key="1">
    <citation type="submission" date="2020-05" db="EMBL/GenBank/DDBJ databases">
        <authorList>
            <person name="Khan S.A."/>
            <person name="Jeon C.O."/>
            <person name="Chun B.H."/>
        </authorList>
    </citation>
    <scope>NUCLEOTIDE SEQUENCE [LARGE SCALE GENOMIC DNA]</scope>
    <source>
        <strain evidence="2 3">B156</strain>
    </source>
</reference>
<dbReference type="PROSITE" id="PS00383">
    <property type="entry name" value="TYR_PHOSPHATASE_1"/>
    <property type="match status" value="1"/>
</dbReference>
<dbReference type="PANTHER" id="PTHR31126:SF1">
    <property type="entry name" value="TYROSINE SPECIFIC PROTEIN PHOSPHATASES DOMAIN-CONTAINING PROTEIN"/>
    <property type="match status" value="1"/>
</dbReference>
<dbReference type="SUPFAM" id="SSF52799">
    <property type="entry name" value="(Phosphotyrosine protein) phosphatases II"/>
    <property type="match status" value="1"/>
</dbReference>
<gene>
    <name evidence="2" type="ORF">HK415_12090</name>
</gene>